<comment type="caution">
    <text evidence="2">The sequence shown here is derived from an EMBL/GenBank/DDBJ whole genome shotgun (WGS) entry which is preliminary data.</text>
</comment>
<feature type="transmembrane region" description="Helical" evidence="1">
    <location>
        <begin position="35"/>
        <end position="58"/>
    </location>
</feature>
<name>A0ABT4RTA9_9ACTN</name>
<dbReference type="Proteomes" id="UP001147700">
    <property type="component" value="Unassembled WGS sequence"/>
</dbReference>
<keyword evidence="1" id="KW-0812">Transmembrane</keyword>
<evidence type="ECO:0000256" key="1">
    <source>
        <dbReference type="SAM" id="Phobius"/>
    </source>
</evidence>
<dbReference type="EMBL" id="JAPCID010000066">
    <property type="protein sequence ID" value="MDA0141821.1"/>
    <property type="molecule type" value="Genomic_DNA"/>
</dbReference>
<accession>A0ABT4RTA9</accession>
<organism evidence="2 3">
    <name type="scientific">Solirubrobacter deserti</name>
    <dbReference type="NCBI Taxonomy" id="2282478"/>
    <lineage>
        <taxon>Bacteria</taxon>
        <taxon>Bacillati</taxon>
        <taxon>Actinomycetota</taxon>
        <taxon>Thermoleophilia</taxon>
        <taxon>Solirubrobacterales</taxon>
        <taxon>Solirubrobacteraceae</taxon>
        <taxon>Solirubrobacter</taxon>
    </lineage>
</organism>
<gene>
    <name evidence="2" type="ORF">OJ962_30290</name>
</gene>
<feature type="transmembrane region" description="Helical" evidence="1">
    <location>
        <begin position="64"/>
        <end position="90"/>
    </location>
</feature>
<reference evidence="2" key="1">
    <citation type="submission" date="2022-10" db="EMBL/GenBank/DDBJ databases">
        <title>The WGS of Solirubrobacter sp. CPCC 204708.</title>
        <authorList>
            <person name="Jiang Z."/>
        </authorList>
    </citation>
    <scope>NUCLEOTIDE SEQUENCE</scope>
    <source>
        <strain evidence="2">CPCC 204708</strain>
    </source>
</reference>
<feature type="transmembrane region" description="Helical" evidence="1">
    <location>
        <begin position="6"/>
        <end position="23"/>
    </location>
</feature>
<protein>
    <submittedName>
        <fullName evidence="2">Uncharacterized protein</fullName>
    </submittedName>
</protein>
<keyword evidence="3" id="KW-1185">Reference proteome</keyword>
<proteinExistence type="predicted"/>
<keyword evidence="1" id="KW-0472">Membrane</keyword>
<evidence type="ECO:0000313" key="3">
    <source>
        <dbReference type="Proteomes" id="UP001147700"/>
    </source>
</evidence>
<evidence type="ECO:0000313" key="2">
    <source>
        <dbReference type="EMBL" id="MDA0141821.1"/>
    </source>
</evidence>
<sequence>MTAGLVLAVVMLALGATCVLPIIGRIHDARRGAQLAAGGFAGLGIALLTLALFVPLLVVRSDELLAAIAVLGHYGLAANVMCLVIAAVIARAGKPRVA</sequence>
<dbReference type="RefSeq" id="WP_202953810.1">
    <property type="nucleotide sequence ID" value="NZ_JAPCID010000066.1"/>
</dbReference>
<keyword evidence="1" id="KW-1133">Transmembrane helix</keyword>